<accession>A0A183AAW5</accession>
<protein>
    <submittedName>
        <fullName evidence="6">Peptidase S1 domain-containing protein</fullName>
    </submittedName>
</protein>
<dbReference type="GO" id="GO:0006508">
    <property type="term" value="P:proteolysis"/>
    <property type="evidence" value="ECO:0007669"/>
    <property type="project" value="InterPro"/>
</dbReference>
<proteinExistence type="predicted"/>
<dbReference type="PANTHER" id="PTHR24253:SF153">
    <property type="entry name" value="SERINE PROTEASE HEPSIN"/>
    <property type="match status" value="1"/>
</dbReference>
<dbReference type="InterPro" id="IPR009003">
    <property type="entry name" value="Peptidase_S1_PA"/>
</dbReference>
<dbReference type="InterPro" id="IPR001254">
    <property type="entry name" value="Trypsin_dom"/>
</dbReference>
<dbReference type="GO" id="GO:0004252">
    <property type="term" value="F:serine-type endopeptidase activity"/>
    <property type="evidence" value="ECO:0007669"/>
    <property type="project" value="InterPro"/>
</dbReference>
<sequence>MTQSHQSGKLVCSSGKNKRRSPSSPPSSKPPSPCSSTPILTVLVMITFARVLTCAHTYRQPHETIDNFSGSIILECVLSSPLAESNPGVARAFLPEGGSTDQWPPVNTLCTFVGWGCLEKGYGPSAKAQVVALKVMPHWICSAMYQHAAGLNVDHEFCAGFYESNVGICPGDSGSGLIYLDHKKPVVVGVASATHATKPEAFPGLFTRVSSFNDWIKKTIEENN</sequence>
<evidence type="ECO:0000256" key="1">
    <source>
        <dbReference type="ARBA" id="ARBA00023157"/>
    </source>
</evidence>
<feature type="compositionally biased region" description="Pro residues" evidence="2">
    <location>
        <begin position="23"/>
        <end position="33"/>
    </location>
</feature>
<feature type="domain" description="Peptidase S1" evidence="3">
    <location>
        <begin position="78"/>
        <end position="221"/>
    </location>
</feature>
<dbReference type="WBParaSite" id="ECPE_0000410801-mRNA-1">
    <property type="protein sequence ID" value="ECPE_0000410801-mRNA-1"/>
    <property type="gene ID" value="ECPE_0000410801"/>
</dbReference>
<feature type="region of interest" description="Disordered" evidence="2">
    <location>
        <begin position="1"/>
        <end position="34"/>
    </location>
</feature>
<dbReference type="EMBL" id="UZAN01040991">
    <property type="protein sequence ID" value="VDP71620.1"/>
    <property type="molecule type" value="Genomic_DNA"/>
</dbReference>
<dbReference type="PANTHER" id="PTHR24253">
    <property type="entry name" value="TRANSMEMBRANE PROTEASE SERINE"/>
    <property type="match status" value="1"/>
</dbReference>
<evidence type="ECO:0000259" key="3">
    <source>
        <dbReference type="PROSITE" id="PS50240"/>
    </source>
</evidence>
<evidence type="ECO:0000313" key="5">
    <source>
        <dbReference type="Proteomes" id="UP000272942"/>
    </source>
</evidence>
<reference evidence="6" key="1">
    <citation type="submission" date="2016-06" db="UniProtKB">
        <authorList>
            <consortium name="WormBaseParasite"/>
        </authorList>
    </citation>
    <scope>IDENTIFICATION</scope>
</reference>
<evidence type="ECO:0000313" key="4">
    <source>
        <dbReference type="EMBL" id="VDP71620.1"/>
    </source>
</evidence>
<dbReference type="SMART" id="SM00020">
    <property type="entry name" value="Tryp_SPc"/>
    <property type="match status" value="1"/>
</dbReference>
<dbReference type="SUPFAM" id="SSF50494">
    <property type="entry name" value="Trypsin-like serine proteases"/>
    <property type="match status" value="1"/>
</dbReference>
<dbReference type="Gene3D" id="2.40.10.10">
    <property type="entry name" value="Trypsin-like serine proteases"/>
    <property type="match status" value="1"/>
</dbReference>
<evidence type="ECO:0000313" key="6">
    <source>
        <dbReference type="WBParaSite" id="ECPE_0000410801-mRNA-1"/>
    </source>
</evidence>
<dbReference type="Pfam" id="PF00089">
    <property type="entry name" value="Trypsin"/>
    <property type="match status" value="1"/>
</dbReference>
<gene>
    <name evidence="4" type="ORF">ECPE_LOCUS4100</name>
</gene>
<organism evidence="6">
    <name type="scientific">Echinostoma caproni</name>
    <dbReference type="NCBI Taxonomy" id="27848"/>
    <lineage>
        <taxon>Eukaryota</taxon>
        <taxon>Metazoa</taxon>
        <taxon>Spiralia</taxon>
        <taxon>Lophotrochozoa</taxon>
        <taxon>Platyhelminthes</taxon>
        <taxon>Trematoda</taxon>
        <taxon>Digenea</taxon>
        <taxon>Plagiorchiida</taxon>
        <taxon>Echinostomata</taxon>
        <taxon>Echinostomatoidea</taxon>
        <taxon>Echinostomatidae</taxon>
        <taxon>Echinostoma</taxon>
    </lineage>
</organism>
<dbReference type="AlphaFoldDB" id="A0A183AAW5"/>
<name>A0A183AAW5_9TREM</name>
<keyword evidence="1" id="KW-1015">Disulfide bond</keyword>
<reference evidence="4 5" key="2">
    <citation type="submission" date="2018-11" db="EMBL/GenBank/DDBJ databases">
        <authorList>
            <consortium name="Pathogen Informatics"/>
        </authorList>
    </citation>
    <scope>NUCLEOTIDE SEQUENCE [LARGE SCALE GENOMIC DNA]</scope>
    <source>
        <strain evidence="4 5">Egypt</strain>
    </source>
</reference>
<dbReference type="InterPro" id="IPR043504">
    <property type="entry name" value="Peptidase_S1_PA_chymotrypsin"/>
</dbReference>
<keyword evidence="5" id="KW-1185">Reference proteome</keyword>
<dbReference type="PROSITE" id="PS50240">
    <property type="entry name" value="TRYPSIN_DOM"/>
    <property type="match status" value="1"/>
</dbReference>
<dbReference type="OrthoDB" id="10002959at2759"/>
<evidence type="ECO:0000256" key="2">
    <source>
        <dbReference type="SAM" id="MobiDB-lite"/>
    </source>
</evidence>
<dbReference type="Proteomes" id="UP000272942">
    <property type="component" value="Unassembled WGS sequence"/>
</dbReference>